<protein>
    <submittedName>
        <fullName evidence="1">Uncharacterized protein</fullName>
    </submittedName>
</protein>
<name>A0ACC3C011_PYRYE</name>
<dbReference type="Proteomes" id="UP000798662">
    <property type="component" value="Chromosome 2"/>
</dbReference>
<gene>
    <name evidence="1" type="ORF">I4F81_006052</name>
</gene>
<dbReference type="EMBL" id="CM020619">
    <property type="protein sequence ID" value="KAK1863497.1"/>
    <property type="molecule type" value="Genomic_DNA"/>
</dbReference>
<sequence length="948" mass="98361">MMDNPHPKIVTAGVVGGGAAAYPPMARPSRPAAVAAAVAAAVGVAAVALLAATTSSGGARHGGGLPLAGRWASTAAGGDDAGALWASTDRGAAEAAAAAAANETADPATALLIKALKEARLAETPPLPGSPLFARKPGYFTLHLGTGLATGRMLLEIPRSSLGVPFMVTALIASGDAEENLAGIPGHTFGKNVFAWRLATGRPDALDLYRPLFDLRAEQGKGSPMAAALADGYFPGWVRTFGFRAAPGGGDALLIDATPWVSAGFDVLSDNDGRSPGEAWEQEHRLVGGAAYPRNVELDVQVRTRSGGTGAQPELSPERYWARVVHYSLVALPERPMEARPADARVGYFGTSYVSADALDGGTLKRTLINRWDLTRGPIRFYVDPTVPAQWRPAVRAGIVEWAKAFAAAGHPNAIQAVLPGDPDWPTDYSAGDARYSAIMWAPNLGAAYAMGPSEADPRTGEIFNGDIMIAANFVQAVAGGYTPELLAGEAGRSAAAAEAAEELREGADGVLMLAALQSADDDGADDGAGVPSVSRKVEGALAELVRQRFTTLVMHEVGHTLGLRHNFRASSVVPFAKLADPAYVAANGMSSSVMDYLPVLLREKPADQTYYFTPCIGAYDYAAIHYGYANFSSDAERLSFAQSVALNTPFATDNDVPGLEGADPMTTRRDLSSTPLDYFAESLTVALKVLRVGKATTARREGASWLEYGRVAEVAFRRATTAVSYATKFIGGTIPSRAASDGMAVGGGGGGHPPPPVSYVAAATQERALSMVTAALHPRTGLLGAEVAAEYGPFLVSRVCYQGDESPSAQCLGVAADATVSTLRTSRAAVLGALLHPARLARVTAGQIGGAAGGGARPPSVAQVLRRVTGALWANVGPPTDLQRDAQAQWVRLLLAEVDREEEGELVHHPLAVAAVAGELRHINGLAHGSGNGVLAGLAALTKEFRG</sequence>
<evidence type="ECO:0000313" key="1">
    <source>
        <dbReference type="EMBL" id="KAK1863497.1"/>
    </source>
</evidence>
<keyword evidence="2" id="KW-1185">Reference proteome</keyword>
<proteinExistence type="predicted"/>
<accession>A0ACC3C011</accession>
<evidence type="ECO:0000313" key="2">
    <source>
        <dbReference type="Proteomes" id="UP000798662"/>
    </source>
</evidence>
<organism evidence="1 2">
    <name type="scientific">Pyropia yezoensis</name>
    <name type="common">Susabi-nori</name>
    <name type="synonym">Porphyra yezoensis</name>
    <dbReference type="NCBI Taxonomy" id="2788"/>
    <lineage>
        <taxon>Eukaryota</taxon>
        <taxon>Rhodophyta</taxon>
        <taxon>Bangiophyceae</taxon>
        <taxon>Bangiales</taxon>
        <taxon>Bangiaceae</taxon>
        <taxon>Pyropia</taxon>
    </lineage>
</organism>
<reference evidence="1" key="1">
    <citation type="submission" date="2019-11" db="EMBL/GenBank/DDBJ databases">
        <title>Nori genome reveals adaptations in red seaweeds to the harsh intertidal environment.</title>
        <authorList>
            <person name="Wang D."/>
            <person name="Mao Y."/>
        </authorList>
    </citation>
    <scope>NUCLEOTIDE SEQUENCE</scope>
    <source>
        <tissue evidence="1">Gametophyte</tissue>
    </source>
</reference>
<comment type="caution">
    <text evidence="1">The sequence shown here is derived from an EMBL/GenBank/DDBJ whole genome shotgun (WGS) entry which is preliminary data.</text>
</comment>